<evidence type="ECO:0000313" key="3">
    <source>
        <dbReference type="Proteomes" id="UP001152795"/>
    </source>
</evidence>
<evidence type="ECO:0000313" key="2">
    <source>
        <dbReference type="EMBL" id="CAB4041018.1"/>
    </source>
</evidence>
<dbReference type="Proteomes" id="UP001152795">
    <property type="component" value="Unassembled WGS sequence"/>
</dbReference>
<feature type="region of interest" description="Disordered" evidence="1">
    <location>
        <begin position="1"/>
        <end position="46"/>
    </location>
</feature>
<feature type="non-terminal residue" evidence="2">
    <location>
        <position position="80"/>
    </location>
</feature>
<keyword evidence="3" id="KW-1185">Reference proteome</keyword>
<gene>
    <name evidence="2" type="ORF">PACLA_8A001368</name>
</gene>
<sequence>MLGDQPNESPESPQAATSSTTQQSVIVPRSGLPPFPPFDPLSNPTNTGLRWRKWLRRFEKLLISLRETDPTVKRDLLLTY</sequence>
<dbReference type="EMBL" id="CACRXK020027643">
    <property type="protein sequence ID" value="CAB4041018.1"/>
    <property type="molecule type" value="Genomic_DNA"/>
</dbReference>
<reference evidence="2" key="1">
    <citation type="submission" date="2020-04" db="EMBL/GenBank/DDBJ databases">
        <authorList>
            <person name="Alioto T."/>
            <person name="Alioto T."/>
            <person name="Gomez Garrido J."/>
        </authorList>
    </citation>
    <scope>NUCLEOTIDE SEQUENCE</scope>
    <source>
        <strain evidence="2">A484AB</strain>
    </source>
</reference>
<proteinExistence type="predicted"/>
<feature type="compositionally biased region" description="Polar residues" evidence="1">
    <location>
        <begin position="1"/>
        <end position="25"/>
    </location>
</feature>
<dbReference type="OrthoDB" id="8039770at2759"/>
<comment type="caution">
    <text evidence="2">The sequence shown here is derived from an EMBL/GenBank/DDBJ whole genome shotgun (WGS) entry which is preliminary data.</text>
</comment>
<dbReference type="AlphaFoldDB" id="A0A7D9LZ67"/>
<name>A0A7D9LZ67_PARCT</name>
<organism evidence="2 3">
    <name type="scientific">Paramuricea clavata</name>
    <name type="common">Red gorgonian</name>
    <name type="synonym">Violescent sea-whip</name>
    <dbReference type="NCBI Taxonomy" id="317549"/>
    <lineage>
        <taxon>Eukaryota</taxon>
        <taxon>Metazoa</taxon>
        <taxon>Cnidaria</taxon>
        <taxon>Anthozoa</taxon>
        <taxon>Octocorallia</taxon>
        <taxon>Malacalcyonacea</taxon>
        <taxon>Plexauridae</taxon>
        <taxon>Paramuricea</taxon>
    </lineage>
</organism>
<accession>A0A7D9LZ67</accession>
<protein>
    <submittedName>
        <fullName evidence="2">Uncharacterized protein</fullName>
    </submittedName>
</protein>
<evidence type="ECO:0000256" key="1">
    <source>
        <dbReference type="SAM" id="MobiDB-lite"/>
    </source>
</evidence>